<organism evidence="1 2">
    <name type="scientific">Scutellospora calospora</name>
    <dbReference type="NCBI Taxonomy" id="85575"/>
    <lineage>
        <taxon>Eukaryota</taxon>
        <taxon>Fungi</taxon>
        <taxon>Fungi incertae sedis</taxon>
        <taxon>Mucoromycota</taxon>
        <taxon>Glomeromycotina</taxon>
        <taxon>Glomeromycetes</taxon>
        <taxon>Diversisporales</taxon>
        <taxon>Gigasporaceae</taxon>
        <taxon>Scutellospora</taxon>
    </lineage>
</organism>
<accession>A0ACA9LXM8</accession>
<protein>
    <submittedName>
        <fullName evidence="1">289_t:CDS:1</fullName>
    </submittedName>
</protein>
<evidence type="ECO:0000313" key="2">
    <source>
        <dbReference type="Proteomes" id="UP000789860"/>
    </source>
</evidence>
<dbReference type="EMBL" id="CAJVPM010008696">
    <property type="protein sequence ID" value="CAG8557374.1"/>
    <property type="molecule type" value="Genomic_DNA"/>
</dbReference>
<sequence>MSQDENKLKLSSESTNIIVDDQKVKEETTNVVEKEDHKPQLSSEINNVALEVSEVENGQKPELNITKTQLFLVFIGLALAIFLAALDQTIVATALPAIAIDFNAFDQISWVGTAYLLTATAFQPTYGKLSDIFGRKPVFLSAIFLFEIGSLLCGLSINMTMLIISRAVAGLGGGGILGLVLIIISEIVPIHERGKYQGIIGGVFGIASVVGPLLGVITFITVILFLHLPNPTGSLWLKLTRIDWFGTFTLVTATILLLLPLNWAGSTYPWSSPIIIVLLCVGGVGYIVFAYIEWKVAKAPIAPIVACFCVNIFHGMTFFALVFFIPLYFQVVRSESATTSGLELLPLILGVAIMAIVTGQLVSRTVFFSYGIICAFGGILMAVGSGLISTFSESTTRGEIIGYSIIAGVGAGSIMQITILAGQGIVERKDIAVVTSLLAFFRIMGAVFGVAITGTVFNNVLNENLPPQFQNQKFTSSTGPGGPIPEFVIKAFLLALDSGFRIVVVFAGLSFVSSLPLLRVKPHRNYNETEIKFSLE</sequence>
<comment type="caution">
    <text evidence="1">The sequence shown here is derived from an EMBL/GenBank/DDBJ whole genome shotgun (WGS) entry which is preliminary data.</text>
</comment>
<dbReference type="Proteomes" id="UP000789860">
    <property type="component" value="Unassembled WGS sequence"/>
</dbReference>
<proteinExistence type="predicted"/>
<evidence type="ECO:0000313" key="1">
    <source>
        <dbReference type="EMBL" id="CAG8557374.1"/>
    </source>
</evidence>
<keyword evidence="2" id="KW-1185">Reference proteome</keyword>
<gene>
    <name evidence="1" type="ORF">SCALOS_LOCUS5389</name>
</gene>
<name>A0ACA9LXM8_9GLOM</name>
<reference evidence="1" key="1">
    <citation type="submission" date="2021-06" db="EMBL/GenBank/DDBJ databases">
        <authorList>
            <person name="Kallberg Y."/>
            <person name="Tangrot J."/>
            <person name="Rosling A."/>
        </authorList>
    </citation>
    <scope>NUCLEOTIDE SEQUENCE</scope>
    <source>
        <strain evidence="1">AU212A</strain>
    </source>
</reference>